<dbReference type="GO" id="GO:0005516">
    <property type="term" value="F:calmodulin binding"/>
    <property type="evidence" value="ECO:0007669"/>
    <property type="project" value="UniProtKB-KW"/>
</dbReference>
<evidence type="ECO:0000259" key="13">
    <source>
        <dbReference type="PROSITE" id="PS50021"/>
    </source>
</evidence>
<feature type="compositionally biased region" description="Polar residues" evidence="12">
    <location>
        <begin position="1273"/>
        <end position="1283"/>
    </location>
</feature>
<dbReference type="CDD" id="cd21224">
    <property type="entry name" value="CH_ASPM_rpt2"/>
    <property type="match status" value="1"/>
</dbReference>
<feature type="region of interest" description="Disordered" evidence="12">
    <location>
        <begin position="1104"/>
        <end position="1159"/>
    </location>
</feature>
<evidence type="ECO:0000256" key="4">
    <source>
        <dbReference type="ARBA" id="ARBA00022553"/>
    </source>
</evidence>
<dbReference type="SUPFAM" id="SSF47576">
    <property type="entry name" value="Calponin-homology domain, CH-domain"/>
    <property type="match status" value="1"/>
</dbReference>
<feature type="domain" description="Calponin-homology (CH)" evidence="13">
    <location>
        <begin position="1699"/>
        <end position="1835"/>
    </location>
</feature>
<feature type="compositionally biased region" description="Polar residues" evidence="12">
    <location>
        <begin position="1058"/>
        <end position="1072"/>
    </location>
</feature>
<evidence type="ECO:0000256" key="12">
    <source>
        <dbReference type="SAM" id="MobiDB-lite"/>
    </source>
</evidence>
<protein>
    <recommendedName>
        <fullName evidence="13">Calponin-homology (CH) domain-containing protein</fullName>
    </recommendedName>
</protein>
<comment type="subcellular location">
    <subcellularLocation>
        <location evidence="2">Cytoplasm</location>
    </subcellularLocation>
    <subcellularLocation>
        <location evidence="1">Nucleus</location>
    </subcellularLocation>
</comment>
<dbReference type="Gene3D" id="1.10.418.10">
    <property type="entry name" value="Calponin-like domain"/>
    <property type="match status" value="2"/>
</dbReference>
<dbReference type="InterPro" id="IPR013783">
    <property type="entry name" value="Ig-like_fold"/>
</dbReference>
<dbReference type="GO" id="GO:0000278">
    <property type="term" value="P:mitotic cell cycle"/>
    <property type="evidence" value="ECO:0007669"/>
    <property type="project" value="TreeGrafter"/>
</dbReference>
<feature type="region of interest" description="Disordered" evidence="12">
    <location>
        <begin position="1"/>
        <end position="22"/>
    </location>
</feature>
<dbReference type="CDD" id="cd23767">
    <property type="entry name" value="IQCD"/>
    <property type="match status" value="1"/>
</dbReference>
<dbReference type="OrthoDB" id="2148418at2759"/>
<keyword evidence="9" id="KW-0175">Coiled coil</keyword>
<keyword evidence="10" id="KW-0539">Nucleus</keyword>
<dbReference type="InterPro" id="IPR051185">
    <property type="entry name" value="ASPM"/>
</dbReference>
<keyword evidence="6" id="KW-0677">Repeat</keyword>
<dbReference type="GO" id="GO:0005737">
    <property type="term" value="C:cytoplasm"/>
    <property type="evidence" value="ECO:0007669"/>
    <property type="project" value="UniProtKB-SubCell"/>
</dbReference>
<dbReference type="PROSITE" id="PS50021">
    <property type="entry name" value="CH"/>
    <property type="match status" value="2"/>
</dbReference>
<keyword evidence="11" id="KW-0131">Cell cycle</keyword>
<dbReference type="FunFam" id="1.10.418.10:FF:000051">
    <property type="entry name" value="Abnormal spindle-like microcephaly-associated protein homolog"/>
    <property type="match status" value="1"/>
</dbReference>
<evidence type="ECO:0000256" key="6">
    <source>
        <dbReference type="ARBA" id="ARBA00022737"/>
    </source>
</evidence>
<keyword evidence="15" id="KW-1185">Reference proteome</keyword>
<evidence type="ECO:0000313" key="14">
    <source>
        <dbReference type="EMBL" id="CAH1785861.1"/>
    </source>
</evidence>
<dbReference type="EMBL" id="CAIIXF020000006">
    <property type="protein sequence ID" value="CAH1785861.1"/>
    <property type="molecule type" value="Genomic_DNA"/>
</dbReference>
<dbReference type="PANTHER" id="PTHR22706">
    <property type="entry name" value="ASSEMBLY FACTOR FOR SPINDLE MICROTUBULES"/>
    <property type="match status" value="1"/>
</dbReference>
<feature type="compositionally biased region" description="Acidic residues" evidence="12">
    <location>
        <begin position="1128"/>
        <end position="1143"/>
    </location>
</feature>
<dbReference type="Gene3D" id="1.20.5.190">
    <property type="match status" value="1"/>
</dbReference>
<dbReference type="SUPFAM" id="SSF52540">
    <property type="entry name" value="P-loop containing nucleoside triphosphate hydrolases"/>
    <property type="match status" value="1"/>
</dbReference>
<feature type="domain" description="Calponin-homology (CH)" evidence="13">
    <location>
        <begin position="1887"/>
        <end position="2035"/>
    </location>
</feature>
<feature type="compositionally biased region" description="Polar residues" evidence="12">
    <location>
        <begin position="262"/>
        <end position="280"/>
    </location>
</feature>
<evidence type="ECO:0000256" key="10">
    <source>
        <dbReference type="ARBA" id="ARBA00023242"/>
    </source>
</evidence>
<dbReference type="PANTHER" id="PTHR22706:SF1">
    <property type="entry name" value="ASSEMBLY FACTOR FOR SPINDLE MICROTUBULES"/>
    <property type="match status" value="1"/>
</dbReference>
<feature type="region of interest" description="Disordered" evidence="12">
    <location>
        <begin position="1056"/>
        <end position="1092"/>
    </location>
</feature>
<comment type="caution">
    <text evidence="14">The sequence shown here is derived from an EMBL/GenBank/DDBJ whole genome shotgun (WGS) entry which is preliminary data.</text>
</comment>
<dbReference type="Gene3D" id="2.60.40.10">
    <property type="entry name" value="Immunoglobulins"/>
    <property type="match status" value="1"/>
</dbReference>
<feature type="compositionally biased region" description="Polar residues" evidence="12">
    <location>
        <begin position="240"/>
        <end position="249"/>
    </location>
</feature>
<dbReference type="InterPro" id="IPR001715">
    <property type="entry name" value="CH_dom"/>
</dbReference>
<keyword evidence="8" id="KW-0112">Calmodulin-binding</keyword>
<feature type="region of interest" description="Disordered" evidence="12">
    <location>
        <begin position="1326"/>
        <end position="1405"/>
    </location>
</feature>
<dbReference type="Proteomes" id="UP000749559">
    <property type="component" value="Unassembled WGS sequence"/>
</dbReference>
<dbReference type="GO" id="GO:0000922">
    <property type="term" value="C:spindle pole"/>
    <property type="evidence" value="ECO:0007669"/>
    <property type="project" value="TreeGrafter"/>
</dbReference>
<dbReference type="InterPro" id="IPR036872">
    <property type="entry name" value="CH_dom_sf"/>
</dbReference>
<dbReference type="InterPro" id="IPR027417">
    <property type="entry name" value="P-loop_NTPase"/>
</dbReference>
<feature type="region of interest" description="Disordered" evidence="12">
    <location>
        <begin position="239"/>
        <end position="284"/>
    </location>
</feature>
<feature type="compositionally biased region" description="Low complexity" evidence="12">
    <location>
        <begin position="400"/>
        <end position="410"/>
    </location>
</feature>
<feature type="region of interest" description="Disordered" evidence="12">
    <location>
        <begin position="477"/>
        <end position="506"/>
    </location>
</feature>
<evidence type="ECO:0000256" key="2">
    <source>
        <dbReference type="ARBA" id="ARBA00004496"/>
    </source>
</evidence>
<feature type="region of interest" description="Disordered" evidence="12">
    <location>
        <begin position="393"/>
        <end position="425"/>
    </location>
</feature>
<dbReference type="Pfam" id="PF00307">
    <property type="entry name" value="CH"/>
    <property type="match status" value="1"/>
</dbReference>
<sequence length="2098" mass="237441">MVDWIPFSSGPGGSKKSAKRRSWFTPGKQIETQLAIEHSEGEVEELTLTHFTKAPRIGFGTVRVEKSKIRNLLVKNPHDYEQVVVIEKFPHKKNFTVDQMQFVVAPKDEVMLQITWTPTEEGNCREMILFHVDGTYRLQAYVYGVVEPVPTQKKKKRKFWTKKPLQPQNTDILGQPKRNPKIMKPLIADPDTTSLESYASDSDNFPIYDSNKSSMKEIDCNVQVTPLGSSNENIRHLETKSSPLKSQPENKGLFQSPKRPTGLSQRSVFVSPQRGNTNKSIADRENTPTHAHKQFISPATLQTDTPESIKKLTRDTTQSPINNKPIRVDLSPVAKIHSKFHDTSMRSPPNQRRMSPLIRTPEKQVPYSEEGLHIALKNHSKALKETAMELDTPMREHQSSMRNSSELSSSNMDTPMRESLTKRQISSTMNTSIQHKLHISPNSFLEDSLNQSVQTINRQLLDDSLLNQSELTRNHQNFDDSVLSPDSLLHNNSDEPSDTLSPGSLLDSSIPHDVMVKQLENVKKALNASLNGASPAPKFGSPRRNIATPNGLGGRNSLRPGSNTPSSGRRLRTKTVTKEKHTVKPDNIAIPVVKDTQFQAKPSNPIPFIKDDKFQPIPDHPSPRRTTVTVCKGKPSTDNPTRESFILHPHVPNQAPVVGARHQLFQSIPANPSPRRETVILDKVKPMSPLKNQPHQKQTERFHSPKDALKNKHLFQEIPPQPSPRRETVVLDKAKPISPLPAAEQRLQRDALNSLFNAKKNLFQEIEQPSPRRETVVISKAKPTSPLVSPQKAIFNPVKDNKMFQDIPAHPSPRRETVVINKGKSIGAIASLMLPLSPASPKKFPPHRSRSGSPCTPLEQVNEDEESEPAEDRKKDAVDSPVIRGVSELVATPASLCGTPSNYTPNKKYFPPLQDIDFEFTPLKVQHKDTDHIKTEIDFAFTPQKEQLQKTDHVKTEIDFEFTPQKTQPKITENVQSRVDFEFTPMKPQAKRNENIEMNNDFEFTPEKIDEKHMTPEQEFEFTPEKSPTKVDLINEVANEEPESQQVDVNTLEKMHTLSKQPSTSKQLSSPERQLDNNFHGIGLTPTKYTPSKALDFDEFDADEDKENIKPATPIKIEQSPYEKQGDSENEDSNDNEDDESLGEDVKPEPELNSSTLSTLSTADTTYYSCTDGLERSLLSDVSSINDNDSIKSDDSEAHNEIDEMVEALEVANLNNMSVLGNQLQNEAVDIKDVYQSPIKSETTDFEYENNCTPIARDHEDPDTPKASPVASEHNTSLEATNELNKDAIEIGPTDVKPDITKQATPDKVLNNEAWTISPELNTVKKKPREIATETVTKSSRFRSRPPSNSITTEPRAIFSAKRTHSQSRSESETRRVQKPLKKLKSPEAKMAVKSKNSGTPDRPMTRTMQLRRNAAIKTRTGRSPPKARKSIGSKPSVKGLAKSRLVLTKKAKTALPKHPMPFASKNMYYDERWIEKQERGFIRWINFILTPPDDTVDANKPTNIDAGRLCVDILSGNPEFKLAPTKEDLSLRAYTARRKLNRLRKGAIKLFQSSNIVKVVHKVEIEIETKRLLVRKDRKIHADVGIKQTILELLLSYSPLWLRIGLETIYGEMLPVQNNSDVIGISRFIVTRLLSNPDIAAQYSHPTVPNLYKDGYDESLAQFILKKFILLVFFLDKAKSSRLIDHDPCLFCKDADLKASKDLLIHFSRDYLSGEGDITKHLSYLGLTVSHVQTPLAEFDYAVTKLAVDLKDGIRLTRMIELLTHNWELTKKMRCPAISRLQKIHNMEVVFKALRENNLDPETAEGGNVKLRDVVDGHCEKTLALLWRIIFRFQVSMVLNMTQLKDEIDFLSKDLKVKSALVKISKLEQVHEEEDTGPESDMMLHNKDLEMLMKWCQCVCAYYDIKIDNFSVSFSDGRALCYLVHHYHPSLLESQYIQHNTTQSLNDENDVANSSMDSNDSFSNWTRCLSPSKGGPEMYEKLLANEKSNFRLLNEKVSELGSVPMMIKSSEMSNTFPDEKIVITYITYLCARLLDIRQETRAARVIQNAWRRHQLNKQLEAYKAKTDAVVTIQRAVRVFLDRCRNQRHLIAIVTLQK</sequence>
<feature type="region of interest" description="Disordered" evidence="12">
    <location>
        <begin position="601"/>
        <end position="639"/>
    </location>
</feature>
<evidence type="ECO:0000256" key="1">
    <source>
        <dbReference type="ARBA" id="ARBA00004123"/>
    </source>
</evidence>
<dbReference type="SMART" id="SM00015">
    <property type="entry name" value="IQ"/>
    <property type="match status" value="2"/>
</dbReference>
<dbReference type="SMART" id="SM00033">
    <property type="entry name" value="CH"/>
    <property type="match status" value="2"/>
</dbReference>
<evidence type="ECO:0000313" key="15">
    <source>
        <dbReference type="Proteomes" id="UP000749559"/>
    </source>
</evidence>
<dbReference type="GO" id="GO:0005634">
    <property type="term" value="C:nucleus"/>
    <property type="evidence" value="ECO:0007669"/>
    <property type="project" value="UniProtKB-SubCell"/>
</dbReference>
<keyword evidence="5" id="KW-0132">Cell division</keyword>
<dbReference type="CDD" id="cd21223">
    <property type="entry name" value="CH_ASPM_rpt1"/>
    <property type="match status" value="1"/>
</dbReference>
<keyword evidence="7" id="KW-0498">Mitosis</keyword>
<evidence type="ECO:0000256" key="7">
    <source>
        <dbReference type="ARBA" id="ARBA00022776"/>
    </source>
</evidence>
<organism evidence="14 15">
    <name type="scientific">Owenia fusiformis</name>
    <name type="common">Polychaete worm</name>
    <dbReference type="NCBI Taxonomy" id="6347"/>
    <lineage>
        <taxon>Eukaryota</taxon>
        <taxon>Metazoa</taxon>
        <taxon>Spiralia</taxon>
        <taxon>Lophotrochozoa</taxon>
        <taxon>Annelida</taxon>
        <taxon>Polychaeta</taxon>
        <taxon>Sedentaria</taxon>
        <taxon>Canalipalpata</taxon>
        <taxon>Sabellida</taxon>
        <taxon>Oweniida</taxon>
        <taxon>Oweniidae</taxon>
        <taxon>Owenia</taxon>
    </lineage>
</organism>
<feature type="region of interest" description="Disordered" evidence="12">
    <location>
        <begin position="533"/>
        <end position="580"/>
    </location>
</feature>
<proteinExistence type="predicted"/>
<dbReference type="GO" id="GO:0051295">
    <property type="term" value="P:establishment of meiotic spindle localization"/>
    <property type="evidence" value="ECO:0007669"/>
    <property type="project" value="TreeGrafter"/>
</dbReference>
<feature type="region of interest" description="Disordered" evidence="12">
    <location>
        <begin position="1418"/>
        <end position="1440"/>
    </location>
</feature>
<feature type="region of interest" description="Disordered" evidence="12">
    <location>
        <begin position="1253"/>
        <end position="1285"/>
    </location>
</feature>
<keyword evidence="3" id="KW-0963">Cytoplasm</keyword>
<gene>
    <name evidence="14" type="ORF">OFUS_LOCUS11864</name>
</gene>
<dbReference type="InterPro" id="IPR000048">
    <property type="entry name" value="IQ_motif_EF-hand-BS"/>
</dbReference>
<evidence type="ECO:0000256" key="3">
    <source>
        <dbReference type="ARBA" id="ARBA00022490"/>
    </source>
</evidence>
<dbReference type="Pfam" id="PF15780">
    <property type="entry name" value="ASH"/>
    <property type="match status" value="1"/>
</dbReference>
<keyword evidence="4" id="KW-0597">Phosphoprotein</keyword>
<evidence type="ECO:0000256" key="5">
    <source>
        <dbReference type="ARBA" id="ARBA00022618"/>
    </source>
</evidence>
<feature type="non-terminal residue" evidence="14">
    <location>
        <position position="1"/>
    </location>
</feature>
<reference evidence="14" key="1">
    <citation type="submission" date="2022-03" db="EMBL/GenBank/DDBJ databases">
        <authorList>
            <person name="Martin C."/>
        </authorList>
    </citation>
    <scope>NUCLEOTIDE SEQUENCE</scope>
</reference>
<name>A0A8S4NZ20_OWEFU</name>
<evidence type="ECO:0000256" key="11">
    <source>
        <dbReference type="ARBA" id="ARBA00023306"/>
    </source>
</evidence>
<accession>A0A8S4NZ20</accession>
<evidence type="ECO:0000256" key="8">
    <source>
        <dbReference type="ARBA" id="ARBA00022860"/>
    </source>
</evidence>
<dbReference type="GO" id="GO:0051301">
    <property type="term" value="P:cell division"/>
    <property type="evidence" value="ECO:0007669"/>
    <property type="project" value="UniProtKB-KW"/>
</dbReference>
<feature type="region of interest" description="Disordered" evidence="12">
    <location>
        <begin position="839"/>
        <end position="878"/>
    </location>
</feature>
<dbReference type="GO" id="GO:0007051">
    <property type="term" value="P:spindle organization"/>
    <property type="evidence" value="ECO:0007669"/>
    <property type="project" value="UniProtKB-ARBA"/>
</dbReference>
<dbReference type="InterPro" id="IPR031549">
    <property type="entry name" value="ASH"/>
</dbReference>
<evidence type="ECO:0000256" key="9">
    <source>
        <dbReference type="ARBA" id="ARBA00023054"/>
    </source>
</evidence>